<keyword evidence="7" id="KW-1185">Reference proteome</keyword>
<evidence type="ECO:0000256" key="3">
    <source>
        <dbReference type="SAM" id="Phobius"/>
    </source>
</evidence>
<evidence type="ECO:0000313" key="7">
    <source>
        <dbReference type="Proteomes" id="UP001151760"/>
    </source>
</evidence>
<keyword evidence="3" id="KW-0812">Transmembrane</keyword>
<comment type="caution">
    <text evidence="6">The sequence shown here is derived from an EMBL/GenBank/DDBJ whole genome shotgun (WGS) entry which is preliminary data.</text>
</comment>
<dbReference type="Proteomes" id="UP001151760">
    <property type="component" value="Unassembled WGS sequence"/>
</dbReference>
<keyword evidence="1" id="KW-0175">Coiled coil</keyword>
<gene>
    <name evidence="6" type="ORF">Tco_0859758</name>
</gene>
<evidence type="ECO:0000259" key="4">
    <source>
        <dbReference type="Pfam" id="PF07727"/>
    </source>
</evidence>
<feature type="domain" description="Retrovirus-related Pol polyprotein from transposon TNT 1-94-like beta-barrel" evidence="5">
    <location>
        <begin position="329"/>
        <end position="371"/>
    </location>
</feature>
<reference evidence="6" key="1">
    <citation type="journal article" date="2022" name="Int. J. Mol. Sci.">
        <title>Draft Genome of Tanacetum Coccineum: Genomic Comparison of Closely Related Tanacetum-Family Plants.</title>
        <authorList>
            <person name="Yamashiro T."/>
            <person name="Shiraishi A."/>
            <person name="Nakayama K."/>
            <person name="Satake H."/>
        </authorList>
    </citation>
    <scope>NUCLEOTIDE SEQUENCE</scope>
</reference>
<proteinExistence type="predicted"/>
<keyword evidence="3" id="KW-0472">Membrane</keyword>
<organism evidence="6 7">
    <name type="scientific">Tanacetum coccineum</name>
    <dbReference type="NCBI Taxonomy" id="301880"/>
    <lineage>
        <taxon>Eukaryota</taxon>
        <taxon>Viridiplantae</taxon>
        <taxon>Streptophyta</taxon>
        <taxon>Embryophyta</taxon>
        <taxon>Tracheophyta</taxon>
        <taxon>Spermatophyta</taxon>
        <taxon>Magnoliopsida</taxon>
        <taxon>eudicotyledons</taxon>
        <taxon>Gunneridae</taxon>
        <taxon>Pentapetalae</taxon>
        <taxon>asterids</taxon>
        <taxon>campanulids</taxon>
        <taxon>Asterales</taxon>
        <taxon>Asteraceae</taxon>
        <taxon>Asteroideae</taxon>
        <taxon>Anthemideae</taxon>
        <taxon>Anthemidinae</taxon>
        <taxon>Tanacetum</taxon>
    </lineage>
</organism>
<dbReference type="Pfam" id="PF22936">
    <property type="entry name" value="Pol_BBD"/>
    <property type="match status" value="1"/>
</dbReference>
<feature type="region of interest" description="Disordered" evidence="2">
    <location>
        <begin position="17"/>
        <end position="83"/>
    </location>
</feature>
<reference evidence="6" key="2">
    <citation type="submission" date="2022-01" db="EMBL/GenBank/DDBJ databases">
        <authorList>
            <person name="Yamashiro T."/>
            <person name="Shiraishi A."/>
            <person name="Satake H."/>
            <person name="Nakayama K."/>
        </authorList>
    </citation>
    <scope>NUCLEOTIDE SEQUENCE</scope>
</reference>
<evidence type="ECO:0000256" key="2">
    <source>
        <dbReference type="SAM" id="MobiDB-lite"/>
    </source>
</evidence>
<dbReference type="InterPro" id="IPR013103">
    <property type="entry name" value="RVT_2"/>
</dbReference>
<dbReference type="EMBL" id="BQNB010013171">
    <property type="protein sequence ID" value="GJT12716.1"/>
    <property type="molecule type" value="Genomic_DNA"/>
</dbReference>
<evidence type="ECO:0000313" key="6">
    <source>
        <dbReference type="EMBL" id="GJT12716.1"/>
    </source>
</evidence>
<accession>A0ABQ5BDK8</accession>
<sequence>MKSSMAVRDFKKFFKRRGRFVRQPRNDKKTFQRSHDDKNGKSDRKRFRCGDPNHLIEECPKPPKDKNQRAFVRGSWSDRGEEDDEKVKDEMCLVAASSEVCSESSYFSDENSSIDDLALDNEYDNLCKMSLKIITKNKRLKATRNSLENKLRELKDKLSTLEKNKGVDLDCAMCHMLKIENEKLKEETTRLNKFEKSTHCLNEMLSNQKPSGDKLGLGLNSFEASSSGSKEIKFVKAQKKTSSDGGLINMGGPQIDQAAPKIIMGPPPATSRSEKIVSFQKSILGPRPKHIIVNKVKIPIASDNEVKQFYKPLSKPRICLGVDLEPDEWIKDSRCSKHMTGNRKLFFTYKAYNGGNVIFDSNIRGNIIGKGYSQNSKSYIILNKHTRKVEESLNVTFNETPPPSKTSPLVDDDLDEEEAIKVTEKKNLENDIVDETLEVDEIINIKESRNHPLENVSVSLKAKQQEGIDYDETYAPVARLESIRILLAYACALDFKLFQIDVKSAFLNGFISEELAYGIPSDGPYQSNPPSIEDIISSIRIDREGQVRRIRHEEEIDVHDYQILTREIIPTLKPLEEIIRENVFCLGVIGIMFPTACYCFIPLLWS</sequence>
<feature type="domain" description="Reverse transcriptase Ty1/copia-type" evidence="4">
    <location>
        <begin position="463"/>
        <end position="516"/>
    </location>
</feature>
<feature type="compositionally biased region" description="Basic and acidic residues" evidence="2">
    <location>
        <begin position="24"/>
        <end position="68"/>
    </location>
</feature>
<dbReference type="InterPro" id="IPR054722">
    <property type="entry name" value="PolX-like_BBD"/>
</dbReference>
<keyword evidence="3" id="KW-1133">Transmembrane helix</keyword>
<feature type="coiled-coil region" evidence="1">
    <location>
        <begin position="137"/>
        <end position="197"/>
    </location>
</feature>
<protein>
    <submittedName>
        <fullName evidence="6">Retrovirus-related pol polyprotein from transposon TNT 1-94</fullName>
    </submittedName>
</protein>
<dbReference type="Pfam" id="PF07727">
    <property type="entry name" value="RVT_2"/>
    <property type="match status" value="1"/>
</dbReference>
<evidence type="ECO:0000259" key="5">
    <source>
        <dbReference type="Pfam" id="PF22936"/>
    </source>
</evidence>
<name>A0ABQ5BDK8_9ASTR</name>
<evidence type="ECO:0000256" key="1">
    <source>
        <dbReference type="SAM" id="Coils"/>
    </source>
</evidence>
<feature type="transmembrane region" description="Helical" evidence="3">
    <location>
        <begin position="583"/>
        <end position="605"/>
    </location>
</feature>